<dbReference type="RefSeq" id="WP_394458915.1">
    <property type="nucleotide sequence ID" value="NZ_JBIGHZ010000002.1"/>
</dbReference>
<dbReference type="Gene3D" id="3.30.420.10">
    <property type="entry name" value="Ribonuclease H-like superfamily/Ribonuclease H"/>
    <property type="match status" value="3"/>
</dbReference>
<evidence type="ECO:0000313" key="16">
    <source>
        <dbReference type="Proteomes" id="UP001606099"/>
    </source>
</evidence>
<feature type="binding site" evidence="12">
    <location>
        <position position="544"/>
    </location>
    <ligand>
        <name>Mg(2+)</name>
        <dbReference type="ChEBI" id="CHEBI:18420"/>
        <label>1</label>
    </ligand>
</feature>
<dbReference type="HAMAP" id="MF_01480">
    <property type="entry name" value="Cas9"/>
    <property type="match status" value="1"/>
</dbReference>
<dbReference type="InterPro" id="IPR041383">
    <property type="entry name" value="RuvC_III"/>
</dbReference>
<keyword evidence="16" id="KW-1185">Reference proteome</keyword>
<dbReference type="Proteomes" id="UP001606099">
    <property type="component" value="Unassembled WGS sequence"/>
</dbReference>
<evidence type="ECO:0000256" key="5">
    <source>
        <dbReference type="ARBA" id="ARBA00022801"/>
    </source>
</evidence>
<dbReference type="EMBL" id="JBIGHZ010000002">
    <property type="protein sequence ID" value="MFG6447509.1"/>
    <property type="molecule type" value="Genomic_DNA"/>
</dbReference>
<reference evidence="15 16" key="1">
    <citation type="submission" date="2024-08" db="EMBL/GenBank/DDBJ databases">
        <authorList>
            <person name="Lu H."/>
        </authorList>
    </citation>
    <scope>NUCLEOTIDE SEQUENCE [LARGE SCALE GENOMIC DNA]</scope>
    <source>
        <strain evidence="15 16">BYS180W</strain>
    </source>
</reference>
<feature type="binding site" evidence="12">
    <location>
        <position position="11"/>
    </location>
    <ligand>
        <name>Mg(2+)</name>
        <dbReference type="ChEBI" id="CHEBI:18420"/>
        <label>2</label>
    </ligand>
</feature>
<feature type="active site" description="Proton acceptor for HNH nuclease domain" evidence="12">
    <location>
        <position position="633"/>
    </location>
</feature>
<dbReference type="Gene3D" id="1.10.30.50">
    <property type="match status" value="1"/>
</dbReference>
<keyword evidence="5 12" id="KW-0378">Hydrolase</keyword>
<feature type="binding site" evidence="12">
    <location>
        <position position="548"/>
    </location>
    <ligand>
        <name>Mg(2+)</name>
        <dbReference type="ChEBI" id="CHEBI:18420"/>
        <label>1</label>
    </ligand>
</feature>
<name>A0ABW7FT56_9BURK</name>
<comment type="subunit">
    <text evidence="11 12">Monomer. Binds crRNA and tracrRNA.</text>
</comment>
<evidence type="ECO:0000256" key="4">
    <source>
        <dbReference type="ARBA" id="ARBA00022759"/>
    </source>
</evidence>
<comment type="function">
    <text evidence="12">CRISPR (clustered regularly interspaced short palindromic repeat) is an adaptive immune system that provides protection against mobile genetic elements (viruses, transposable elements and conjugative plasmids). CRISPR clusters contain spacers, sequences complementary to antecedent mobile elements, and target invading nucleic acids. CRISPR clusters are transcribed and processed into CRISPR RNA (crRNA). In type II CRISPR systems correct processing of pre-crRNA requires a trans-encoded small RNA (tracrRNA), endogenous ribonuclease 3 (rnc) and this protein. The tracrRNA serves as a guide for ribonuclease 3-aided processing of pre-crRNA. Subsequently Cas9/crRNA/tracrRNA endonucleolytically cleaves linear or circular dsDNA target complementary to the spacer; Cas9 is inactive in the absence of the 2 guide RNAs (gRNA). Cas9 recognizes the protospacer adjacent motif (PAM) in the CRISPR repeat sequences to help distinguish self versus nonself, as targets within the bacterial CRISPR locus do not have PAMs. PAM recognition is also required for catalytic activity.</text>
</comment>
<comment type="domain">
    <text evidence="12">Has 2 endonuclease domains. The discontinuous RuvC-like domain cleaves the target DNA noncomplementary to crRNA while the HNH nuclease domain cleaves the target DNA complementary to crRNA.</text>
</comment>
<evidence type="ECO:0000256" key="7">
    <source>
        <dbReference type="ARBA" id="ARBA00022884"/>
    </source>
</evidence>
<evidence type="ECO:0000256" key="8">
    <source>
        <dbReference type="ARBA" id="ARBA00023118"/>
    </source>
</evidence>
<keyword evidence="9 12" id="KW-0238">DNA-binding</keyword>
<keyword evidence="10" id="KW-0464">Manganese</keyword>
<feature type="coiled-coil region" evidence="13">
    <location>
        <begin position="542"/>
        <end position="569"/>
    </location>
</feature>
<evidence type="ECO:0000256" key="10">
    <source>
        <dbReference type="ARBA" id="ARBA00023211"/>
    </source>
</evidence>
<evidence type="ECO:0000256" key="2">
    <source>
        <dbReference type="ARBA" id="ARBA00022722"/>
    </source>
</evidence>
<dbReference type="PROSITE" id="PS51749">
    <property type="entry name" value="HNH_CAS9"/>
    <property type="match status" value="1"/>
</dbReference>
<evidence type="ECO:0000256" key="12">
    <source>
        <dbReference type="HAMAP-Rule" id="MF_01480"/>
    </source>
</evidence>
<accession>A0ABW7FT56</accession>
<comment type="cofactor">
    <cofactor evidence="1 12">
        <name>Mg(2+)</name>
        <dbReference type="ChEBI" id="CHEBI:18420"/>
    </cofactor>
</comment>
<dbReference type="Pfam" id="PF13395">
    <property type="entry name" value="HNH_4"/>
    <property type="match status" value="1"/>
</dbReference>
<protein>
    <recommendedName>
        <fullName evidence="12">CRISPR-associated endonuclease Cas9</fullName>
        <ecNumber evidence="12">3.1.-.-</ecNumber>
    </recommendedName>
</protein>
<evidence type="ECO:0000313" key="15">
    <source>
        <dbReference type="EMBL" id="MFG6447509.1"/>
    </source>
</evidence>
<dbReference type="EC" id="3.1.-.-" evidence="12"/>
<gene>
    <name evidence="12 15" type="primary">cas9</name>
    <name evidence="15" type="synonym">csn1</name>
    <name evidence="15" type="ORF">ACG0Z6_04535</name>
</gene>
<keyword evidence="6 12" id="KW-0460">Magnesium</keyword>
<evidence type="ECO:0000256" key="1">
    <source>
        <dbReference type="ARBA" id="ARBA00001946"/>
    </source>
</evidence>
<comment type="caution">
    <text evidence="15">The sequence shown here is derived from an EMBL/GenBank/DDBJ whole genome shotgun (WGS) entry which is preliminary data.</text>
</comment>
<evidence type="ECO:0000259" key="14">
    <source>
        <dbReference type="PROSITE" id="PS51749"/>
    </source>
</evidence>
<keyword evidence="2 12" id="KW-0540">Nuclease</keyword>
<evidence type="ECO:0000256" key="9">
    <source>
        <dbReference type="ARBA" id="ARBA00023125"/>
    </source>
</evidence>
<dbReference type="Pfam" id="PF18541">
    <property type="entry name" value="RuvC_III"/>
    <property type="match status" value="1"/>
</dbReference>
<sequence length="1035" mass="115833">MHTTRYRLALDLGSTSIGWAVLRLNDQLEPTAVIRSGVRIFSDGRHPKTGASLAVDRRLARAMRRRRDRLLKRKHRMMCALLELGYFPQDTLERKALERLDPYVLRAKGLDHALSPGEFARALFHINQRRGFKSNRKTDSKENDSGALKKAINTTQQTLAAEGCRTVGEWLARRQQSGQGVRARLREQRITTEQGKTKLDKHYELYVDRAMVAAEFDALWAKQAQLQPTLFPTEAGQRLKDVLLFQRNLRPVIPGRCTLLPDEPRAPLALPSQQRFRTLQEVANLRVLNDTLQERALTLDERQRLTSALEQRNLSFASAIPKLLGLPGGTEFNLADVKRKELKGNATSLVLARKELFGPAWHDFELGLQDQIVTQLLEEQSEAALIDWLQAHTHVDEACAERIANAKLPEGYGSLSAAALAHILPVLAAEAVGYAQAAQAAGFHHSRLSGVGVAIPGRTLAREVVVPSTGEIQTLHVFTELPYYGEFLQRHVGFADLRATEADPPEKRFGRIANPTVHIGLNQVRRVVNALIRRYGHPTDVVVELARELKQSRDARLEAQKQQAQAQDRNARHRATVAQVLGIEPNRVSHDDLLKLRLWEELNPYNAADRCCPYTGEVISMARLLSPEVEIEHILPFSRTLDDSAANKTLALRSANRLKGNQTPFEAFGAKTIPGYDYQAMLARAATMPRNKGYRFAPDGMQRWEGESSGFLARALNDTRYLSRVAREYLELICPQRTRVIPGQMTAMLRGLFGLNTVLGVNGEKNRDDHRHHAVDACVIGVTDQGMLQRFAQANASARADGLQRLVRDMPLPWPTYREHVARAVQHIWVSHKPDHSHEGAMHNDTAYALLGNGRVAVHKPIDGKRVRVEEALTVIPMVEPTHTQRHGRLPDGSPRPYKGYKGDSNHCIDIVRDDKGRWQGEVISTFEAYQAARQGGLARLRDAQLSLSGKPLVMRLMIGDTVRLKIDGGLRTMRVATVSTNGQIYMCDLHEANVDARNRNKSDSFAYISKMAGSLQKAMGRKVTVSPIGEITEK</sequence>
<feature type="binding site" evidence="12">
    <location>
        <position position="11"/>
    </location>
    <ligand>
        <name>Mg(2+)</name>
        <dbReference type="ChEBI" id="CHEBI:18420"/>
        <label>1</label>
    </ligand>
</feature>
<feature type="binding site" evidence="12">
    <location>
        <position position="548"/>
    </location>
    <ligand>
        <name>Mg(2+)</name>
        <dbReference type="ChEBI" id="CHEBI:18420"/>
        <label>2</label>
    </ligand>
</feature>
<keyword evidence="8 12" id="KW-0051">Antiviral defense</keyword>
<dbReference type="InterPro" id="IPR003615">
    <property type="entry name" value="HNH_nuc"/>
</dbReference>
<evidence type="ECO:0000256" key="6">
    <source>
        <dbReference type="ARBA" id="ARBA00022842"/>
    </source>
</evidence>
<evidence type="ECO:0000256" key="3">
    <source>
        <dbReference type="ARBA" id="ARBA00022723"/>
    </source>
</evidence>
<dbReference type="InterPro" id="IPR033114">
    <property type="entry name" value="HNH_CAS9"/>
</dbReference>
<evidence type="ECO:0000256" key="11">
    <source>
        <dbReference type="ARBA" id="ARBA00046380"/>
    </source>
</evidence>
<feature type="active site" description="For RuvC-like nuclease domain" evidence="12">
    <location>
        <position position="11"/>
    </location>
</feature>
<keyword evidence="3 12" id="KW-0479">Metal-binding</keyword>
<dbReference type="Pfam" id="PF18470">
    <property type="entry name" value="Cas9_a"/>
    <property type="match status" value="1"/>
</dbReference>
<evidence type="ECO:0000256" key="13">
    <source>
        <dbReference type="SAM" id="Coils"/>
    </source>
</evidence>
<keyword evidence="13" id="KW-0175">Coiled coil</keyword>
<dbReference type="InterPro" id="IPR036397">
    <property type="entry name" value="RNaseH_sf"/>
</dbReference>
<dbReference type="InterPro" id="IPR040619">
    <property type="entry name" value="Cas9_alpha-helical_lobe"/>
</dbReference>
<dbReference type="NCBIfam" id="TIGR01865">
    <property type="entry name" value="cas_Csn1"/>
    <property type="match status" value="1"/>
</dbReference>
<comment type="similarity">
    <text evidence="12">Belongs to the CRISPR-associated Cas9 family.</text>
</comment>
<dbReference type="InterPro" id="IPR028629">
    <property type="entry name" value="Cas9"/>
</dbReference>
<proteinExistence type="inferred from homology"/>
<feature type="binding site" evidence="12">
    <location>
        <position position="773"/>
    </location>
    <ligand>
        <name>Mg(2+)</name>
        <dbReference type="ChEBI" id="CHEBI:18420"/>
        <label>2</label>
    </ligand>
</feature>
<dbReference type="GO" id="GO:0004519">
    <property type="term" value="F:endonuclease activity"/>
    <property type="evidence" value="ECO:0007669"/>
    <property type="project" value="UniProtKB-KW"/>
</dbReference>
<organism evidence="15 16">
    <name type="scientific">Roseateles rivi</name>
    <dbReference type="NCBI Taxonomy" id="3299028"/>
    <lineage>
        <taxon>Bacteria</taxon>
        <taxon>Pseudomonadati</taxon>
        <taxon>Pseudomonadota</taxon>
        <taxon>Betaproteobacteria</taxon>
        <taxon>Burkholderiales</taxon>
        <taxon>Sphaerotilaceae</taxon>
        <taxon>Roseateles</taxon>
    </lineage>
</organism>
<feature type="domain" description="HNH Cas9-type" evidence="14">
    <location>
        <begin position="552"/>
        <end position="716"/>
    </location>
</feature>
<keyword evidence="7 12" id="KW-0694">RNA-binding</keyword>
<keyword evidence="4 12" id="KW-0255">Endonuclease</keyword>